<dbReference type="EMBL" id="JAVHJL010000001">
    <property type="protein sequence ID" value="KAK6512294.1"/>
    <property type="molecule type" value="Genomic_DNA"/>
</dbReference>
<feature type="region of interest" description="Disordered" evidence="1">
    <location>
        <begin position="458"/>
        <end position="499"/>
    </location>
</feature>
<feature type="compositionally biased region" description="Gly residues" evidence="1">
    <location>
        <begin position="458"/>
        <end position="474"/>
    </location>
</feature>
<dbReference type="AlphaFoldDB" id="A0AAV9WPT5"/>
<sequence length="499" mass="53914">MRLENLLGAVVGAANPKCNNDNNNNSILSIIPTLIVFQLLVGINPTLASPIASGTTTVEKRDGANQLQGDENTLLERSNSSANSLIGLANAVFNTTSPVVVVVNSTDSTGSTTIARPKIKKAGGEGGEKDDTPEPDTAGSTADDVHDTRNKDHSKSSIGSRSGRGPGQNSFFEAPMFRVVCPRSPAQLLARMRDYVNGRLAIDFRQYGGDDQINYLLPEIVRTQIEISPNEQFLQNRAQMIQDNMCYRCFCNQDGVLVRPPGAGGTGCGTAIAVAQCRGIYGKNSRKSLSFFVTDVCAFAHLYPSTCSKDLLGTRPLYPHDMKEYLHRSLDFHKTLCCYCEAGAEAPQEHVQPIPQANIADPIAENLRWANPIRDTGPPVRGPRGVVYPQMPHPQMPHPQMPRPPPIASPGIPNYPRYEYLGPTYNPDDVVNVAGPGEPPNYLSGPELGDFYWRLRFGGGGPGPGGSGSGGVGGFKKRDLLRSNQERSIEEAKVEDIAD</sequence>
<evidence type="ECO:0000313" key="2">
    <source>
        <dbReference type="EMBL" id="KAK6512294.1"/>
    </source>
</evidence>
<proteinExistence type="predicted"/>
<feature type="region of interest" description="Disordered" evidence="1">
    <location>
        <begin position="109"/>
        <end position="169"/>
    </location>
</feature>
<reference evidence="2 3" key="1">
    <citation type="submission" date="2023-08" db="EMBL/GenBank/DDBJ databases">
        <authorList>
            <person name="Palmer J.M."/>
        </authorList>
    </citation>
    <scope>NUCLEOTIDE SEQUENCE [LARGE SCALE GENOMIC DNA]</scope>
    <source>
        <strain evidence="2 3">TWF481</strain>
    </source>
</reference>
<feature type="compositionally biased region" description="Basic and acidic residues" evidence="1">
    <location>
        <begin position="143"/>
        <end position="155"/>
    </location>
</feature>
<gene>
    <name evidence="2" type="ORF">TWF481_001184</name>
</gene>
<comment type="caution">
    <text evidence="2">The sequence shown here is derived from an EMBL/GenBank/DDBJ whole genome shotgun (WGS) entry which is preliminary data.</text>
</comment>
<accession>A0AAV9WPT5</accession>
<keyword evidence="3" id="KW-1185">Reference proteome</keyword>
<evidence type="ECO:0008006" key="4">
    <source>
        <dbReference type="Google" id="ProtNLM"/>
    </source>
</evidence>
<feature type="compositionally biased region" description="Basic and acidic residues" evidence="1">
    <location>
        <begin position="476"/>
        <end position="499"/>
    </location>
</feature>
<dbReference type="Proteomes" id="UP001370758">
    <property type="component" value="Unassembled WGS sequence"/>
</dbReference>
<evidence type="ECO:0000313" key="3">
    <source>
        <dbReference type="Proteomes" id="UP001370758"/>
    </source>
</evidence>
<evidence type="ECO:0000256" key="1">
    <source>
        <dbReference type="SAM" id="MobiDB-lite"/>
    </source>
</evidence>
<organism evidence="2 3">
    <name type="scientific">Arthrobotrys musiformis</name>
    <dbReference type="NCBI Taxonomy" id="47236"/>
    <lineage>
        <taxon>Eukaryota</taxon>
        <taxon>Fungi</taxon>
        <taxon>Dikarya</taxon>
        <taxon>Ascomycota</taxon>
        <taxon>Pezizomycotina</taxon>
        <taxon>Orbiliomycetes</taxon>
        <taxon>Orbiliales</taxon>
        <taxon>Orbiliaceae</taxon>
        <taxon>Arthrobotrys</taxon>
    </lineage>
</organism>
<name>A0AAV9WPT5_9PEZI</name>
<feature type="compositionally biased region" description="Basic and acidic residues" evidence="1">
    <location>
        <begin position="122"/>
        <end position="132"/>
    </location>
</feature>
<protein>
    <recommendedName>
        <fullName evidence="4">Spaetzle domain-containing protein</fullName>
    </recommendedName>
</protein>